<comment type="catalytic activity">
    <reaction evidence="7">
        <text>alpha-D-mannose 1-phosphate + GTP + H(+) = GDP-alpha-D-mannose + diphosphate</text>
        <dbReference type="Rhea" id="RHEA:15229"/>
        <dbReference type="ChEBI" id="CHEBI:15378"/>
        <dbReference type="ChEBI" id="CHEBI:33019"/>
        <dbReference type="ChEBI" id="CHEBI:37565"/>
        <dbReference type="ChEBI" id="CHEBI:57527"/>
        <dbReference type="ChEBI" id="CHEBI:58409"/>
        <dbReference type="EC" id="2.7.7.13"/>
    </reaction>
</comment>
<comment type="caution">
    <text evidence="12">The sequence shown here is derived from an EMBL/GenBank/DDBJ whole genome shotgun (WGS) entry which is preliminary data.</text>
</comment>
<proteinExistence type="inferred from homology"/>
<dbReference type="InterPro" id="IPR054566">
    <property type="entry name" value="ManC/GMP-like_b-helix"/>
</dbReference>
<dbReference type="SUPFAM" id="SSF53448">
    <property type="entry name" value="Nucleotide-diphospho-sugar transferases"/>
    <property type="match status" value="1"/>
</dbReference>
<dbReference type="GO" id="GO:0004476">
    <property type="term" value="F:mannose-6-phosphate isomerase activity"/>
    <property type="evidence" value="ECO:0007669"/>
    <property type="project" value="UniProtKB-EC"/>
</dbReference>
<evidence type="ECO:0000256" key="6">
    <source>
        <dbReference type="ARBA" id="ARBA00023134"/>
    </source>
</evidence>
<dbReference type="Gene3D" id="3.90.550.10">
    <property type="entry name" value="Spore Coat Polysaccharide Biosynthesis Protein SpsA, Chain A"/>
    <property type="match status" value="1"/>
</dbReference>
<evidence type="ECO:0000256" key="4">
    <source>
        <dbReference type="ARBA" id="ARBA00022695"/>
    </source>
</evidence>
<dbReference type="RefSeq" id="WP_167672095.1">
    <property type="nucleotide sequence ID" value="NZ_JAATJS010000002.1"/>
</dbReference>
<dbReference type="NCBIfam" id="TIGR01479">
    <property type="entry name" value="GMP_PMI"/>
    <property type="match status" value="1"/>
</dbReference>
<feature type="domain" description="Mannose-6-phosphate isomerase type II C-terminal" evidence="10">
    <location>
        <begin position="354"/>
        <end position="466"/>
    </location>
</feature>
<protein>
    <recommendedName>
        <fullName evidence="2">mannose-1-phosphate guanylyltransferase</fullName>
        <ecNumber evidence="2">2.7.7.13</ecNumber>
    </recommendedName>
</protein>
<dbReference type="InterPro" id="IPR029044">
    <property type="entry name" value="Nucleotide-diphossugar_trans"/>
</dbReference>
<evidence type="ECO:0000256" key="7">
    <source>
        <dbReference type="ARBA" id="ARBA00047343"/>
    </source>
</evidence>
<dbReference type="InterPro" id="IPR014710">
    <property type="entry name" value="RmlC-like_jellyroll"/>
</dbReference>
<dbReference type="EC" id="2.7.7.13" evidence="2"/>
<evidence type="ECO:0000256" key="3">
    <source>
        <dbReference type="ARBA" id="ARBA00022679"/>
    </source>
</evidence>
<dbReference type="Pfam" id="PF01050">
    <property type="entry name" value="MannoseP_isomer"/>
    <property type="match status" value="1"/>
</dbReference>
<evidence type="ECO:0000259" key="9">
    <source>
        <dbReference type="Pfam" id="PF00483"/>
    </source>
</evidence>
<dbReference type="CDD" id="cd02213">
    <property type="entry name" value="cupin_PMI_typeII_C"/>
    <property type="match status" value="1"/>
</dbReference>
<keyword evidence="6" id="KW-0342">GTP-binding</keyword>
<gene>
    <name evidence="12" type="ORF">HB375_06170</name>
</gene>
<organism evidence="12 13">
    <name type="scientific">Microvirga terricola</name>
    <dbReference type="NCBI Taxonomy" id="2719797"/>
    <lineage>
        <taxon>Bacteria</taxon>
        <taxon>Pseudomonadati</taxon>
        <taxon>Pseudomonadota</taxon>
        <taxon>Alphaproteobacteria</taxon>
        <taxon>Hyphomicrobiales</taxon>
        <taxon>Methylobacteriaceae</taxon>
        <taxon>Microvirga</taxon>
    </lineage>
</organism>
<evidence type="ECO:0000256" key="1">
    <source>
        <dbReference type="ARBA" id="ARBA00006115"/>
    </source>
</evidence>
<dbReference type="Proteomes" id="UP000707352">
    <property type="component" value="Unassembled WGS sequence"/>
</dbReference>
<dbReference type="EMBL" id="JAATJS010000002">
    <property type="protein sequence ID" value="NIX76199.1"/>
    <property type="molecule type" value="Genomic_DNA"/>
</dbReference>
<reference evidence="12 13" key="1">
    <citation type="submission" date="2020-03" db="EMBL/GenBank/DDBJ databases">
        <title>The genome sequence of Microvirga sp. c23x22.</title>
        <authorList>
            <person name="Zhang X."/>
        </authorList>
    </citation>
    <scope>NUCLEOTIDE SEQUENCE [LARGE SCALE GENOMIC DNA]</scope>
    <source>
        <strain evidence="13">c23x22</strain>
    </source>
</reference>
<keyword evidence="12" id="KW-0413">Isomerase</keyword>
<evidence type="ECO:0000259" key="11">
    <source>
        <dbReference type="Pfam" id="PF22640"/>
    </source>
</evidence>
<feature type="domain" description="MannoseP isomerase/GMP-like beta-helix" evidence="11">
    <location>
        <begin position="300"/>
        <end position="348"/>
    </location>
</feature>
<dbReference type="InterPro" id="IPR005835">
    <property type="entry name" value="NTP_transferase_dom"/>
</dbReference>
<evidence type="ECO:0000313" key="13">
    <source>
        <dbReference type="Proteomes" id="UP000707352"/>
    </source>
</evidence>
<dbReference type="InterPro" id="IPR001538">
    <property type="entry name" value="Man6P_isomerase-2_C"/>
</dbReference>
<dbReference type="InterPro" id="IPR049577">
    <property type="entry name" value="GMPP_N"/>
</dbReference>
<keyword evidence="5" id="KW-0547">Nucleotide-binding</keyword>
<dbReference type="GO" id="GO:0004475">
    <property type="term" value="F:mannose-1-phosphate guanylyltransferase (GTP) activity"/>
    <property type="evidence" value="ECO:0007669"/>
    <property type="project" value="UniProtKB-EC"/>
</dbReference>
<dbReference type="CDD" id="cd02509">
    <property type="entry name" value="GDP-M1P_Guanylyltransferase"/>
    <property type="match status" value="1"/>
</dbReference>
<dbReference type="Pfam" id="PF00483">
    <property type="entry name" value="NTP_transferase"/>
    <property type="match status" value="1"/>
</dbReference>
<evidence type="ECO:0000256" key="5">
    <source>
        <dbReference type="ARBA" id="ARBA00022741"/>
    </source>
</evidence>
<evidence type="ECO:0000313" key="12">
    <source>
        <dbReference type="EMBL" id="NIX76199.1"/>
    </source>
</evidence>
<keyword evidence="13" id="KW-1185">Reference proteome</keyword>
<comment type="similarity">
    <text evidence="1 8">Belongs to the mannose-6-phosphate isomerase type 2 family.</text>
</comment>
<dbReference type="InterPro" id="IPR051161">
    <property type="entry name" value="Mannose-6P_isomerase_type2"/>
</dbReference>
<feature type="domain" description="Nucleotidyl transferase" evidence="9">
    <location>
        <begin position="6"/>
        <end position="283"/>
    </location>
</feature>
<keyword evidence="4 12" id="KW-0548">Nucleotidyltransferase</keyword>
<sequence>MKKITPVILSGGTGTRLWPLSRESYPKQLLPLVAEETLLQQTARRVADPALFNDLVVVANAEHRFVIAEQLRCIGMSARRIALEPMGRNTAPAALIAALFALRDDPESILLLMPADHAISDDEAFHVTLKMGIESACDASFVLFGIEPTAPVTGYGYIHMGKPVGHGVRKVLAFKEKPDLATAERYLASHDYAWNSGIFLLSARALIDEMRCLEPALLHACERAIEAGRNDLDFLRLDAAAFAEARSVSLDHALMERTKNAVVVPARFSWSDIGTWSALWQRGHKNAEGTVVEGNATAHNARDCYLRSDGPLVAALGVHDLIVVATHDAVLVTTKGRDQDVRPLVEMLRQSGHETATQTVRTYRPWGYYQIVHSGERFKVKRITVNPGAKLSLQKHEHRAEHWIVVNGTALVTRDNEETLLKENQSTYLPCGCIHRLENPGPEILILIEVQSGAYLGEDDILRLDDLYERA</sequence>
<dbReference type="SUPFAM" id="SSF51182">
    <property type="entry name" value="RmlC-like cupins"/>
    <property type="match status" value="1"/>
</dbReference>
<dbReference type="Gene3D" id="2.60.120.10">
    <property type="entry name" value="Jelly Rolls"/>
    <property type="match status" value="1"/>
</dbReference>
<evidence type="ECO:0000259" key="10">
    <source>
        <dbReference type="Pfam" id="PF01050"/>
    </source>
</evidence>
<dbReference type="InterPro" id="IPR006375">
    <property type="entry name" value="Man1P_GuaTrfase/Man6P_Isoase"/>
</dbReference>
<keyword evidence="3 12" id="KW-0808">Transferase</keyword>
<evidence type="ECO:0000256" key="8">
    <source>
        <dbReference type="RuleBase" id="RU004190"/>
    </source>
</evidence>
<dbReference type="Pfam" id="PF22640">
    <property type="entry name" value="ManC_GMP_beta-helix"/>
    <property type="match status" value="1"/>
</dbReference>
<dbReference type="InterPro" id="IPR011051">
    <property type="entry name" value="RmlC_Cupin_sf"/>
</dbReference>
<name>A0ABX0V8Q5_9HYPH</name>
<accession>A0ABX0V8Q5</accession>
<dbReference type="PANTHER" id="PTHR46390">
    <property type="entry name" value="MANNOSE-1-PHOSPHATE GUANYLYLTRANSFERASE"/>
    <property type="match status" value="1"/>
</dbReference>
<evidence type="ECO:0000256" key="2">
    <source>
        <dbReference type="ARBA" id="ARBA00012387"/>
    </source>
</evidence>
<dbReference type="PANTHER" id="PTHR46390:SF1">
    <property type="entry name" value="MANNOSE-1-PHOSPHATE GUANYLYLTRANSFERASE"/>
    <property type="match status" value="1"/>
</dbReference>